<evidence type="ECO:0000313" key="5">
    <source>
        <dbReference type="Proteomes" id="UP000249579"/>
    </source>
</evidence>
<dbReference type="AlphaFoldDB" id="A0A328A3T6"/>
<organism evidence="4 5">
    <name type="scientific">Macrococcoides bohemicum</name>
    <dbReference type="NCBI Taxonomy" id="1903056"/>
    <lineage>
        <taxon>Bacteria</taxon>
        <taxon>Bacillati</taxon>
        <taxon>Bacillota</taxon>
        <taxon>Bacilli</taxon>
        <taxon>Bacillales</taxon>
        <taxon>Staphylococcaceae</taxon>
        <taxon>Macrococcoides</taxon>
    </lineage>
</organism>
<evidence type="ECO:0000256" key="2">
    <source>
        <dbReference type="SAM" id="Phobius"/>
    </source>
</evidence>
<accession>A0A328A3T6</accession>
<dbReference type="EMBL" id="PZJG01000004">
    <property type="protein sequence ID" value="RAK49172.1"/>
    <property type="molecule type" value="Genomic_DNA"/>
</dbReference>
<gene>
    <name evidence="4" type="ORF">BHX94_07425</name>
</gene>
<protein>
    <recommendedName>
        <fullName evidence="3">DUF4064 domain-containing protein</fullName>
    </recommendedName>
</protein>
<feature type="compositionally biased region" description="Basic and acidic residues" evidence="1">
    <location>
        <begin position="228"/>
        <end position="237"/>
    </location>
</feature>
<name>A0A328A3T6_9STAP</name>
<keyword evidence="2" id="KW-1133">Transmembrane helix</keyword>
<evidence type="ECO:0000256" key="1">
    <source>
        <dbReference type="SAM" id="MobiDB-lite"/>
    </source>
</evidence>
<evidence type="ECO:0000259" key="3">
    <source>
        <dbReference type="Pfam" id="PF13273"/>
    </source>
</evidence>
<feature type="transmembrane region" description="Helical" evidence="2">
    <location>
        <begin position="120"/>
        <end position="152"/>
    </location>
</feature>
<dbReference type="Pfam" id="PF13273">
    <property type="entry name" value="DUF4064"/>
    <property type="match status" value="1"/>
</dbReference>
<reference evidence="4 5" key="1">
    <citation type="journal article" date="2018" name="Front. Microbiol.">
        <title>Description and Comparative Genomics of Macrococcus caseolyticus subsp. hominis subsp. nov., Macrococcus goetzii sp. nov., Macrococcus epidermidis sp. nov., and Macrococcus bohemicus sp. nov., Novel Macrococci From Human Clinical Material With Virulence Potential and Suspected Uptake of Foreign DNA by Natural Transformation.</title>
        <authorList>
            <person name="Maslanova I."/>
            <person name="Wertheimer Z."/>
            <person name="Sedlacek I."/>
            <person name="Svec P."/>
            <person name="Indrakova A."/>
            <person name="Kovarovic V."/>
            <person name="Schumann P."/>
            <person name="Sproer C."/>
            <person name="Kralova S."/>
            <person name="Sedo O."/>
            <person name="Kristofova L."/>
            <person name="Vrbovska V."/>
            <person name="Fuzik T."/>
            <person name="Petras P."/>
            <person name="Zdrahal Z."/>
            <person name="Ruzickova V."/>
            <person name="Doskar J."/>
            <person name="Pantucek R."/>
        </authorList>
    </citation>
    <scope>NUCLEOTIDE SEQUENCE [LARGE SCALE GENOMIC DNA]</scope>
    <source>
        <strain evidence="4 5">03/115</strain>
    </source>
</reference>
<dbReference type="Proteomes" id="UP000249579">
    <property type="component" value="Unassembled WGS sequence"/>
</dbReference>
<feature type="region of interest" description="Disordered" evidence="1">
    <location>
        <begin position="228"/>
        <end position="256"/>
    </location>
</feature>
<comment type="caution">
    <text evidence="4">The sequence shown here is derived from an EMBL/GenBank/DDBJ whole genome shotgun (WGS) entry which is preliminary data.</text>
</comment>
<proteinExistence type="predicted"/>
<dbReference type="InterPro" id="IPR025273">
    <property type="entry name" value="DUF4064"/>
</dbReference>
<feature type="domain" description="DUF4064" evidence="3">
    <location>
        <begin position="14"/>
        <end position="129"/>
    </location>
</feature>
<evidence type="ECO:0000313" key="4">
    <source>
        <dbReference type="EMBL" id="RAK49172.1"/>
    </source>
</evidence>
<dbReference type="OrthoDB" id="2418142at2"/>
<feature type="transmembrane region" description="Helical" evidence="2">
    <location>
        <begin position="89"/>
        <end position="108"/>
    </location>
</feature>
<feature type="compositionally biased region" description="Basic and acidic residues" evidence="1">
    <location>
        <begin position="244"/>
        <end position="256"/>
    </location>
</feature>
<dbReference type="RefSeq" id="WP_111745697.1">
    <property type="nucleotide sequence ID" value="NZ_JBHSQY010000012.1"/>
</dbReference>
<keyword evidence="2" id="KW-0812">Transmembrane</keyword>
<sequence length="280" mass="32544">MSRREYTQTVKPVSRVPEKIFGWLAWLPLLALSIFGLYQLLVNGNNPEFVSQLKEALNNELGKNPDLQNSLNEANMSVDELVPLMIKSVWGIIAYTILPLLFGLIGLLKMKKRILAGVMLLLAGLFTAPLFLTIVLGFIPLFFFIAAILLFARKDKVITNNDYYEDHREVETVERKRNVAPDYVERDENIERERNNEYVYDADVTKERKVNYNNRTVEADRDTVIEQKNHSNVDHDFNVSNERNTFDNNHDGDRDRVTYVDKTKDAVDERRDNYNNNRNQ</sequence>
<feature type="transmembrane region" description="Helical" evidence="2">
    <location>
        <begin position="20"/>
        <end position="41"/>
    </location>
</feature>
<keyword evidence="2" id="KW-0472">Membrane</keyword>